<dbReference type="Pfam" id="PF13193">
    <property type="entry name" value="AMP-binding_C"/>
    <property type="match status" value="1"/>
</dbReference>
<accession>A0A8J7GN06</accession>
<gene>
    <name evidence="4" type="ORF">IW245_000877</name>
</gene>
<dbReference type="PROSITE" id="PS00455">
    <property type="entry name" value="AMP_BINDING"/>
    <property type="match status" value="1"/>
</dbReference>
<evidence type="ECO:0000259" key="3">
    <source>
        <dbReference type="Pfam" id="PF13193"/>
    </source>
</evidence>
<feature type="compositionally biased region" description="Pro residues" evidence="1">
    <location>
        <begin position="125"/>
        <end position="136"/>
    </location>
</feature>
<feature type="region of interest" description="Disordered" evidence="1">
    <location>
        <begin position="116"/>
        <end position="136"/>
    </location>
</feature>
<keyword evidence="5" id="KW-1185">Reference proteome</keyword>
<name>A0A8J7GN06_9ACTN</name>
<dbReference type="Proteomes" id="UP000622552">
    <property type="component" value="Unassembled WGS sequence"/>
</dbReference>
<dbReference type="RefSeq" id="WP_197001890.1">
    <property type="nucleotide sequence ID" value="NZ_BONS01000023.1"/>
</dbReference>
<dbReference type="Pfam" id="PF00501">
    <property type="entry name" value="AMP-binding"/>
    <property type="match status" value="1"/>
</dbReference>
<reference evidence="4" key="1">
    <citation type="submission" date="2020-11" db="EMBL/GenBank/DDBJ databases">
        <title>Sequencing the genomes of 1000 actinobacteria strains.</title>
        <authorList>
            <person name="Klenk H.-P."/>
        </authorList>
    </citation>
    <scope>NUCLEOTIDE SEQUENCE</scope>
    <source>
        <strain evidence="4">DSM 45356</strain>
    </source>
</reference>
<evidence type="ECO:0000256" key="1">
    <source>
        <dbReference type="SAM" id="MobiDB-lite"/>
    </source>
</evidence>
<dbReference type="InterPro" id="IPR042099">
    <property type="entry name" value="ANL_N_sf"/>
</dbReference>
<dbReference type="InterPro" id="IPR010071">
    <property type="entry name" value="AA_adenyl_dom"/>
</dbReference>
<dbReference type="InterPro" id="IPR020459">
    <property type="entry name" value="AMP-binding"/>
</dbReference>
<comment type="caution">
    <text evidence="4">The sequence shown here is derived from an EMBL/GenBank/DDBJ whole genome shotgun (WGS) entry which is preliminary data.</text>
</comment>
<organism evidence="4 5">
    <name type="scientific">Longispora fulva</name>
    <dbReference type="NCBI Taxonomy" id="619741"/>
    <lineage>
        <taxon>Bacteria</taxon>
        <taxon>Bacillati</taxon>
        <taxon>Actinomycetota</taxon>
        <taxon>Actinomycetes</taxon>
        <taxon>Micromonosporales</taxon>
        <taxon>Micromonosporaceae</taxon>
        <taxon>Longispora</taxon>
    </lineage>
</organism>
<sequence length="499" mass="52739">MPATTLTDLFGRVCARRPDAPAVTDTVHTLSYRQLDEAADALAARLLALGVGRGDLVGLRVDRTVTAPVAILAILRTGAAYVPLDPGYPAERLRMMVADARLTALVGDPALDHGLGPDRVVDPHAPAPEQPPVGGPPLVPASADVGPDDPAYVIYTSGSTGRPKGCVITHGNVLALLDAALPLFDLDDTDRWSLFHSISFDFSVWELWGALATGATVVMVPEAATLTGEALVALLARERVTMLSQVPSVFRSLVLAHEQAGSPPLDLRYVVFGGESVDLDTARRFATGSGSTARLVNMYGITETTVHATFRELAPADRGSPIGRALGHLAIEVRADDGRPVPPGEPGEMWLTGPGVSAGYLHRPELTAQRFPTVDGRRYYRSGDLATEGPDGQLEYHGRSDQQVKLRGFRIELGEIEAVLRAHPDVADAGVTVWTSPAGARFLVGCVAPAVPADLRAHAGLTLPAHMVPHRYVPVPTLPRTPSGKLDRAALASSVGGRP</sequence>
<dbReference type="AlphaFoldDB" id="A0A8J7GN06"/>
<dbReference type="Gene3D" id="3.40.50.12780">
    <property type="entry name" value="N-terminal domain of ligase-like"/>
    <property type="match status" value="1"/>
</dbReference>
<feature type="domain" description="AMP-binding enzyme C-terminal" evidence="3">
    <location>
        <begin position="415"/>
        <end position="485"/>
    </location>
</feature>
<dbReference type="GO" id="GO:0043041">
    <property type="term" value="P:amino acid activation for nonribosomal peptide biosynthetic process"/>
    <property type="evidence" value="ECO:0007669"/>
    <property type="project" value="TreeGrafter"/>
</dbReference>
<dbReference type="InterPro" id="IPR020845">
    <property type="entry name" value="AMP-binding_CS"/>
</dbReference>
<dbReference type="InterPro" id="IPR025110">
    <property type="entry name" value="AMP-bd_C"/>
</dbReference>
<dbReference type="FunFam" id="3.40.50.12780:FF:000012">
    <property type="entry name" value="Non-ribosomal peptide synthetase"/>
    <property type="match status" value="1"/>
</dbReference>
<dbReference type="GO" id="GO:0031177">
    <property type="term" value="F:phosphopantetheine binding"/>
    <property type="evidence" value="ECO:0007669"/>
    <property type="project" value="TreeGrafter"/>
</dbReference>
<dbReference type="GO" id="GO:0005829">
    <property type="term" value="C:cytosol"/>
    <property type="evidence" value="ECO:0007669"/>
    <property type="project" value="TreeGrafter"/>
</dbReference>
<protein>
    <submittedName>
        <fullName evidence="4">Amino acid adenylation domain-containing protein</fullName>
    </submittedName>
</protein>
<dbReference type="InterPro" id="IPR000873">
    <property type="entry name" value="AMP-dep_synth/lig_dom"/>
</dbReference>
<feature type="region of interest" description="Disordered" evidence="1">
    <location>
        <begin position="478"/>
        <end position="499"/>
    </location>
</feature>
<dbReference type="SUPFAM" id="SSF56801">
    <property type="entry name" value="Acetyl-CoA synthetase-like"/>
    <property type="match status" value="1"/>
</dbReference>
<dbReference type="NCBIfam" id="TIGR01733">
    <property type="entry name" value="AA-adenyl-dom"/>
    <property type="match status" value="1"/>
</dbReference>
<dbReference type="PANTHER" id="PTHR45527:SF1">
    <property type="entry name" value="FATTY ACID SYNTHASE"/>
    <property type="match status" value="1"/>
</dbReference>
<dbReference type="PANTHER" id="PTHR45527">
    <property type="entry name" value="NONRIBOSOMAL PEPTIDE SYNTHETASE"/>
    <property type="match status" value="1"/>
</dbReference>
<dbReference type="PRINTS" id="PR00154">
    <property type="entry name" value="AMPBINDING"/>
</dbReference>
<dbReference type="InterPro" id="IPR045851">
    <property type="entry name" value="AMP-bd_C_sf"/>
</dbReference>
<evidence type="ECO:0000313" key="4">
    <source>
        <dbReference type="EMBL" id="MBG6134683.1"/>
    </source>
</evidence>
<dbReference type="GO" id="GO:0044550">
    <property type="term" value="P:secondary metabolite biosynthetic process"/>
    <property type="evidence" value="ECO:0007669"/>
    <property type="project" value="TreeGrafter"/>
</dbReference>
<proteinExistence type="predicted"/>
<feature type="domain" description="AMP-dependent synthetase/ligase" evidence="2">
    <location>
        <begin position="12"/>
        <end position="361"/>
    </location>
</feature>
<dbReference type="Gene3D" id="3.30.300.30">
    <property type="match status" value="1"/>
</dbReference>
<dbReference type="FunFam" id="3.40.50.980:FF:000001">
    <property type="entry name" value="Non-ribosomal peptide synthetase"/>
    <property type="match status" value="1"/>
</dbReference>
<dbReference type="EMBL" id="JADOUF010000001">
    <property type="protein sequence ID" value="MBG6134683.1"/>
    <property type="molecule type" value="Genomic_DNA"/>
</dbReference>
<evidence type="ECO:0000259" key="2">
    <source>
        <dbReference type="Pfam" id="PF00501"/>
    </source>
</evidence>
<evidence type="ECO:0000313" key="5">
    <source>
        <dbReference type="Proteomes" id="UP000622552"/>
    </source>
</evidence>